<comment type="similarity">
    <text evidence="1">Belongs to the peptidase C59 family.</text>
</comment>
<dbReference type="PANTHER" id="PTHR35527:SF2">
    <property type="entry name" value="HYDROLASE"/>
    <property type="match status" value="1"/>
</dbReference>
<evidence type="ECO:0000259" key="3">
    <source>
        <dbReference type="Pfam" id="PF02275"/>
    </source>
</evidence>
<accession>A0A329BX43</accession>
<gene>
    <name evidence="4" type="ORF">BX591_11477</name>
</gene>
<keyword evidence="2 4" id="KW-0378">Hydrolase</keyword>
<evidence type="ECO:0000313" key="4">
    <source>
        <dbReference type="EMBL" id="RAS26417.1"/>
    </source>
</evidence>
<dbReference type="InterPro" id="IPR052193">
    <property type="entry name" value="Peptidase_C59"/>
</dbReference>
<comment type="caution">
    <text evidence="4">The sequence shown here is derived from an EMBL/GenBank/DDBJ whole genome shotgun (WGS) entry which is preliminary data.</text>
</comment>
<reference evidence="4 5" key="1">
    <citation type="submission" date="2018-06" db="EMBL/GenBank/DDBJ databases">
        <title>Genomic Encyclopedia of Type Strains, Phase III (KMG-III): the genomes of soil and plant-associated and newly described type strains.</title>
        <authorList>
            <person name="Whitman W."/>
        </authorList>
    </citation>
    <scope>NUCLEOTIDE SEQUENCE [LARGE SCALE GENOMIC DNA]</scope>
    <source>
        <strain evidence="4 5">LMG 23644</strain>
    </source>
</reference>
<dbReference type="OrthoDB" id="9794717at2"/>
<dbReference type="Proteomes" id="UP000248918">
    <property type="component" value="Unassembled WGS sequence"/>
</dbReference>
<dbReference type="Pfam" id="PF02275">
    <property type="entry name" value="CBAH"/>
    <property type="match status" value="1"/>
</dbReference>
<evidence type="ECO:0000256" key="2">
    <source>
        <dbReference type="ARBA" id="ARBA00022801"/>
    </source>
</evidence>
<dbReference type="RefSeq" id="WP_111933131.1">
    <property type="nucleotide sequence ID" value="NZ_CADFFP010000017.1"/>
</dbReference>
<protein>
    <submittedName>
        <fullName evidence="4">Choloylglycine hydrolase</fullName>
    </submittedName>
</protein>
<feature type="domain" description="Choloylglycine hydrolase/NAAA C-terminal" evidence="3">
    <location>
        <begin position="2"/>
        <end position="323"/>
    </location>
</feature>
<name>A0A329BX43_9BURK</name>
<dbReference type="InterPro" id="IPR029132">
    <property type="entry name" value="CBAH/NAAA_C"/>
</dbReference>
<dbReference type="GO" id="GO:0016787">
    <property type="term" value="F:hydrolase activity"/>
    <property type="evidence" value="ECO:0007669"/>
    <property type="project" value="UniProtKB-KW"/>
</dbReference>
<dbReference type="EMBL" id="QLTK01000014">
    <property type="protein sequence ID" value="RAS26417.1"/>
    <property type="molecule type" value="Genomic_DNA"/>
</dbReference>
<dbReference type="InterPro" id="IPR029055">
    <property type="entry name" value="Ntn_hydrolases_N"/>
</dbReference>
<dbReference type="SUPFAM" id="SSF56235">
    <property type="entry name" value="N-terminal nucleophile aminohydrolases (Ntn hydrolases)"/>
    <property type="match status" value="1"/>
</dbReference>
<proteinExistence type="inferred from homology"/>
<dbReference type="PANTHER" id="PTHR35527">
    <property type="entry name" value="CHOLOYLGLYCINE HYDROLASE"/>
    <property type="match status" value="1"/>
</dbReference>
<sequence>MCTDFLLKAADGSVVNGRSMEFGAELNSRILVVGRGTPMHSTTPDLSHGLRWTCKHGIVAINAFGLPIATDGVNQAGLSVGVLWLPGITEYASTASDPSRALFVGQLANWLLASFATVGEVRESLAGVDIWGGGKAVEQRLPVHFAVHDRHGHSIVIEFTDPSGKPTVYDNPAAVLTNAPAFPWHLSNIDNFVGLRARDAEPLEAAHTAFNPCGHGSGMRGLPGDSTPPSRFIRAFYLKRFASQPADAAAARNLALHLLNTVDIPLGTSRSLPENGKTEDDYTQWAVVKTLTAPSLGIRTYGNTTLMEIDLKQIDLETPGERTYPVPTEPVAIDISATLRPR</sequence>
<evidence type="ECO:0000313" key="5">
    <source>
        <dbReference type="Proteomes" id="UP000248918"/>
    </source>
</evidence>
<evidence type="ECO:0000256" key="1">
    <source>
        <dbReference type="ARBA" id="ARBA00006625"/>
    </source>
</evidence>
<organism evidence="4 5">
    <name type="scientific">Paraburkholderia bryophila</name>
    <dbReference type="NCBI Taxonomy" id="420952"/>
    <lineage>
        <taxon>Bacteria</taxon>
        <taxon>Pseudomonadati</taxon>
        <taxon>Pseudomonadota</taxon>
        <taxon>Betaproteobacteria</taxon>
        <taxon>Burkholderiales</taxon>
        <taxon>Burkholderiaceae</taxon>
        <taxon>Paraburkholderia</taxon>
    </lineage>
</organism>
<dbReference type="Gene3D" id="3.60.60.10">
    <property type="entry name" value="Penicillin V Acylase, Chain A"/>
    <property type="match status" value="1"/>
</dbReference>
<dbReference type="AlphaFoldDB" id="A0A329BX43"/>